<evidence type="ECO:0000313" key="1">
    <source>
        <dbReference type="EMBL" id="KAA5532647.1"/>
    </source>
</evidence>
<accession>A0A5M6CBZ2</accession>
<sequence length="481" mass="53228">MPPGAKKRIVSGKKTSIHVSNEVVLDAKNPIPFEFTGASYNVDSGNAYIPFLFPNDNFFGTLLEARIQSPTQNACITTKTDYTIGDGLSIKDVDPEKWPAGFLEIFQKANRKKETLNTVLKKAIENFYTTGNAPIEILRGTVAGKKFVYVYSHNFLDCRLGVPDASGDIVNMIYSRQFRKKGVVTDAEKFKSIPLYDRGFNKNKSWSKDTKTGVERTAIWLQNAFAGYDDYGMPSSVPSILHQCLEYQGARYNLDNLENNMVVGGAIVLAGNVSQAEADKLGRKILNQHTGSGKRGRVAVFASEAGIEQSKFMPFDTRKEGSFKEQNAEARDVIILSNQWDAVLAGLQSESALGKGAGYLQEIYEQKLNTVINPIVNFFIENLIKPIAEIAQDWLGEKWSDPVFTITPKALKSKGNRDLMNSADGIRITLEIIKAIAEGWYSVEAAVELLINRLGCTREQAIAEIGTVSKIPYVPKKSNKP</sequence>
<dbReference type="Proteomes" id="UP000323632">
    <property type="component" value="Unassembled WGS sequence"/>
</dbReference>
<evidence type="ECO:0000313" key="2">
    <source>
        <dbReference type="Proteomes" id="UP000323632"/>
    </source>
</evidence>
<protein>
    <recommendedName>
        <fullName evidence="3">Phage portal protein</fullName>
    </recommendedName>
</protein>
<evidence type="ECO:0008006" key="3">
    <source>
        <dbReference type="Google" id="ProtNLM"/>
    </source>
</evidence>
<name>A0A5M6CBZ2_9BACT</name>
<keyword evidence="2" id="KW-1185">Reference proteome</keyword>
<proteinExistence type="predicted"/>
<organism evidence="1 2">
    <name type="scientific">Taibaiella lutea</name>
    <dbReference type="NCBI Taxonomy" id="2608001"/>
    <lineage>
        <taxon>Bacteria</taxon>
        <taxon>Pseudomonadati</taxon>
        <taxon>Bacteroidota</taxon>
        <taxon>Chitinophagia</taxon>
        <taxon>Chitinophagales</taxon>
        <taxon>Chitinophagaceae</taxon>
        <taxon>Taibaiella</taxon>
    </lineage>
</organism>
<gene>
    <name evidence="1" type="ORF">F0919_17860</name>
</gene>
<dbReference type="EMBL" id="VWSH01000004">
    <property type="protein sequence ID" value="KAA5532647.1"/>
    <property type="molecule type" value="Genomic_DNA"/>
</dbReference>
<dbReference type="AlphaFoldDB" id="A0A5M6CBZ2"/>
<reference evidence="1 2" key="1">
    <citation type="submission" date="2019-09" db="EMBL/GenBank/DDBJ databases">
        <title>Genome sequence and assembly of Taibaiella sp.</title>
        <authorList>
            <person name="Chhetri G."/>
        </authorList>
    </citation>
    <scope>NUCLEOTIDE SEQUENCE [LARGE SCALE GENOMIC DNA]</scope>
    <source>
        <strain evidence="1 2">KVB11</strain>
    </source>
</reference>
<dbReference type="RefSeq" id="WP_150034197.1">
    <property type="nucleotide sequence ID" value="NZ_VWSH01000004.1"/>
</dbReference>
<comment type="caution">
    <text evidence="1">The sequence shown here is derived from an EMBL/GenBank/DDBJ whole genome shotgun (WGS) entry which is preliminary data.</text>
</comment>